<dbReference type="KEGG" id="crx:CRECT_1437"/>
<evidence type="ECO:0000256" key="5">
    <source>
        <dbReference type="ARBA" id="ARBA00023134"/>
    </source>
</evidence>
<dbReference type="NCBIfam" id="TIGR00436">
    <property type="entry name" value="era"/>
    <property type="match status" value="1"/>
</dbReference>
<dbReference type="CDD" id="cd22534">
    <property type="entry name" value="KH-II_Era"/>
    <property type="match status" value="1"/>
</dbReference>
<dbReference type="PROSITE" id="PS51713">
    <property type="entry name" value="G_ERA"/>
    <property type="match status" value="1"/>
</dbReference>
<dbReference type="AlphaFoldDB" id="A0A6G5QNA5"/>
<proteinExistence type="inferred from homology"/>
<dbReference type="NCBIfam" id="TIGR00231">
    <property type="entry name" value="small_GTP"/>
    <property type="match status" value="1"/>
</dbReference>
<keyword evidence="6" id="KW-0699">rRNA-binding</keyword>
<feature type="region of interest" description="G2" evidence="7">
    <location>
        <begin position="36"/>
        <end position="40"/>
    </location>
</feature>
<evidence type="ECO:0000256" key="6">
    <source>
        <dbReference type="HAMAP-Rule" id="MF_00367"/>
    </source>
</evidence>
<evidence type="ECO:0000313" key="11">
    <source>
        <dbReference type="EMBL" id="QCD47087.1"/>
    </source>
</evidence>
<keyword evidence="6" id="KW-0690">Ribosome biogenesis</keyword>
<comment type="subcellular location">
    <subcellularLocation>
        <location evidence="6">Cytoplasm</location>
    </subcellularLocation>
    <subcellularLocation>
        <location evidence="6">Cell membrane</location>
        <topology evidence="6">Peripheral membrane protein</topology>
    </subcellularLocation>
</comment>
<dbReference type="GO" id="GO:0070181">
    <property type="term" value="F:small ribosomal subunit rRNA binding"/>
    <property type="evidence" value="ECO:0007669"/>
    <property type="project" value="UniProtKB-UniRule"/>
</dbReference>
<evidence type="ECO:0000256" key="7">
    <source>
        <dbReference type="PROSITE-ProRule" id="PRU01050"/>
    </source>
</evidence>
<dbReference type="CDD" id="cd04163">
    <property type="entry name" value="Era"/>
    <property type="match status" value="1"/>
</dbReference>
<feature type="region of interest" description="G4" evidence="7">
    <location>
        <begin position="116"/>
        <end position="119"/>
    </location>
</feature>
<organism evidence="11 12">
    <name type="scientific">Campylobacter rectus</name>
    <name type="common">Wolinella recta</name>
    <dbReference type="NCBI Taxonomy" id="203"/>
    <lineage>
        <taxon>Bacteria</taxon>
        <taxon>Pseudomonadati</taxon>
        <taxon>Campylobacterota</taxon>
        <taxon>Epsilonproteobacteria</taxon>
        <taxon>Campylobacterales</taxon>
        <taxon>Campylobacteraceae</taxon>
        <taxon>Campylobacter</taxon>
    </lineage>
</organism>
<dbReference type="EMBL" id="CP012543">
    <property type="protein sequence ID" value="QCD47087.1"/>
    <property type="molecule type" value="Genomic_DNA"/>
</dbReference>
<evidence type="ECO:0000256" key="2">
    <source>
        <dbReference type="ARBA" id="ARBA00020484"/>
    </source>
</evidence>
<dbReference type="InterPro" id="IPR005662">
    <property type="entry name" value="GTPase_Era-like"/>
</dbReference>
<dbReference type="GO" id="GO:0005886">
    <property type="term" value="C:plasma membrane"/>
    <property type="evidence" value="ECO:0007669"/>
    <property type="project" value="UniProtKB-SubCell"/>
</dbReference>
<evidence type="ECO:0000313" key="12">
    <source>
        <dbReference type="Proteomes" id="UP000502377"/>
    </source>
</evidence>
<comment type="similarity">
    <text evidence="1 6 7 8">Belongs to the TRAFAC class TrmE-Era-EngA-EngB-Septin-like GTPase superfamily. Era GTPase family.</text>
</comment>
<evidence type="ECO:0000256" key="8">
    <source>
        <dbReference type="RuleBase" id="RU003761"/>
    </source>
</evidence>
<dbReference type="Gene3D" id="3.40.50.300">
    <property type="entry name" value="P-loop containing nucleotide triphosphate hydrolases"/>
    <property type="match status" value="1"/>
</dbReference>
<gene>
    <name evidence="6 11" type="primary">era</name>
    <name evidence="11" type="ORF">CRECT_1437</name>
</gene>
<protein>
    <recommendedName>
        <fullName evidence="2 6">GTPase Era</fullName>
    </recommendedName>
</protein>
<dbReference type="GO" id="GO:0000028">
    <property type="term" value="P:ribosomal small subunit assembly"/>
    <property type="evidence" value="ECO:0007669"/>
    <property type="project" value="TreeGrafter"/>
</dbReference>
<dbReference type="GO" id="GO:0005829">
    <property type="term" value="C:cytosol"/>
    <property type="evidence" value="ECO:0007669"/>
    <property type="project" value="TreeGrafter"/>
</dbReference>
<dbReference type="SUPFAM" id="SSF52540">
    <property type="entry name" value="P-loop containing nucleoside triphosphate hydrolases"/>
    <property type="match status" value="1"/>
</dbReference>
<keyword evidence="6" id="KW-1003">Cell membrane</keyword>
<dbReference type="InterPro" id="IPR027417">
    <property type="entry name" value="P-loop_NTPase"/>
</dbReference>
<evidence type="ECO:0000256" key="3">
    <source>
        <dbReference type="ARBA" id="ARBA00022741"/>
    </source>
</evidence>
<feature type="binding site" evidence="6">
    <location>
        <begin position="57"/>
        <end position="61"/>
    </location>
    <ligand>
        <name>GTP</name>
        <dbReference type="ChEBI" id="CHEBI:37565"/>
    </ligand>
</feature>
<dbReference type="HAMAP" id="MF_00367">
    <property type="entry name" value="GTPase_Era"/>
    <property type="match status" value="1"/>
</dbReference>
<dbReference type="RefSeq" id="WP_002945222.1">
    <property type="nucleotide sequence ID" value="NZ_CP012543.1"/>
</dbReference>
<evidence type="ECO:0000256" key="1">
    <source>
        <dbReference type="ARBA" id="ARBA00007921"/>
    </source>
</evidence>
<dbReference type="InterPro" id="IPR015946">
    <property type="entry name" value="KH_dom-like_a/b"/>
</dbReference>
<keyword evidence="6" id="KW-0963">Cytoplasm</keyword>
<dbReference type="InterPro" id="IPR005225">
    <property type="entry name" value="Small_GTP-bd"/>
</dbReference>
<keyword evidence="6" id="KW-0472">Membrane</keyword>
<evidence type="ECO:0000256" key="4">
    <source>
        <dbReference type="ARBA" id="ARBA00022884"/>
    </source>
</evidence>
<evidence type="ECO:0000259" key="10">
    <source>
        <dbReference type="PROSITE" id="PS51713"/>
    </source>
</evidence>
<dbReference type="PANTHER" id="PTHR42698">
    <property type="entry name" value="GTPASE ERA"/>
    <property type="match status" value="1"/>
</dbReference>
<dbReference type="InterPro" id="IPR004044">
    <property type="entry name" value="KH_dom_type_2"/>
</dbReference>
<sequence>MKSGFVSIIGRTNAGKSSLLNCLLGAKITIVSHKQNATRRKISGIVMNGEDQIVFTDTPGLHESNKTLNKLMISEAIKSMGDCDAIVFLAPIHDDVDDYIKFLNLNPQKPHILVLTKVDEVSNAKVLEKIARYQKFQDKFAALLPFSAKKQTYKKPLLDEICKLLPEHEHFYDPEFLTPTNEKEIFREFILEALYDNLSDEIPYSTDVLIDKVKEKPEITEIYATIITEREIHKSIIIGKNGQTVKRIGINSRKLISNFTERKILVKLVVVVKKDWCKDEKTIKSLNNLLNNY</sequence>
<keyword evidence="4 6" id="KW-0694">RNA-binding</keyword>
<keyword evidence="5 6" id="KW-0342">GTP-binding</keyword>
<dbReference type="InterPro" id="IPR030388">
    <property type="entry name" value="G_ERA_dom"/>
</dbReference>
<dbReference type="Proteomes" id="UP000502377">
    <property type="component" value="Chromosome"/>
</dbReference>
<feature type="binding site" evidence="6">
    <location>
        <begin position="116"/>
        <end position="119"/>
    </location>
    <ligand>
        <name>GTP</name>
        <dbReference type="ChEBI" id="CHEBI:37565"/>
    </ligand>
</feature>
<dbReference type="Pfam" id="PF07650">
    <property type="entry name" value="KH_2"/>
    <property type="match status" value="1"/>
</dbReference>
<dbReference type="InterPro" id="IPR006073">
    <property type="entry name" value="GTP-bd"/>
</dbReference>
<dbReference type="InterPro" id="IPR009019">
    <property type="entry name" value="KH_sf_prok-type"/>
</dbReference>
<dbReference type="GO" id="GO:0003924">
    <property type="term" value="F:GTPase activity"/>
    <property type="evidence" value="ECO:0007669"/>
    <property type="project" value="UniProtKB-UniRule"/>
</dbReference>
<feature type="domain" description="KH type-2" evidence="9">
    <location>
        <begin position="198"/>
        <end position="274"/>
    </location>
</feature>
<dbReference type="NCBIfam" id="NF000908">
    <property type="entry name" value="PRK00089.1"/>
    <property type="match status" value="1"/>
</dbReference>
<feature type="region of interest" description="G3" evidence="7">
    <location>
        <begin position="57"/>
        <end position="60"/>
    </location>
</feature>
<dbReference type="GO" id="GO:0005525">
    <property type="term" value="F:GTP binding"/>
    <property type="evidence" value="ECO:0007669"/>
    <property type="project" value="UniProtKB-UniRule"/>
</dbReference>
<dbReference type="Gene3D" id="3.30.300.20">
    <property type="match status" value="1"/>
</dbReference>
<dbReference type="GO" id="GO:0043024">
    <property type="term" value="F:ribosomal small subunit binding"/>
    <property type="evidence" value="ECO:0007669"/>
    <property type="project" value="TreeGrafter"/>
</dbReference>
<feature type="domain" description="Era-type G" evidence="10">
    <location>
        <begin position="2"/>
        <end position="167"/>
    </location>
</feature>
<feature type="binding site" evidence="6">
    <location>
        <begin position="10"/>
        <end position="17"/>
    </location>
    <ligand>
        <name>GTP</name>
        <dbReference type="ChEBI" id="CHEBI:37565"/>
    </ligand>
</feature>
<reference evidence="11 12" key="1">
    <citation type="submission" date="2016-07" db="EMBL/GenBank/DDBJ databases">
        <title>Comparative genomics of the Campylobacter concisus group.</title>
        <authorList>
            <person name="Miller W.G."/>
            <person name="Yee E."/>
            <person name="Chapman M.H."/>
            <person name="Huynh S."/>
            <person name="Bono J.L."/>
            <person name="On S.L.W."/>
            <person name="StLeger J."/>
            <person name="Foster G."/>
            <person name="Parker C.T."/>
        </authorList>
    </citation>
    <scope>NUCLEOTIDE SEQUENCE [LARGE SCALE GENOMIC DNA]</scope>
    <source>
        <strain evidence="11 12">ATCC 33238</strain>
    </source>
</reference>
<feature type="region of interest" description="G5" evidence="7">
    <location>
        <begin position="146"/>
        <end position="148"/>
    </location>
</feature>
<comment type="function">
    <text evidence="6">An essential GTPase that binds both GDP and GTP, with rapid nucleotide exchange. Plays a role in 16S rRNA processing and 30S ribosomal subunit biogenesis and possibly also in cell cycle regulation and energy metabolism.</text>
</comment>
<dbReference type="PROSITE" id="PS50823">
    <property type="entry name" value="KH_TYPE_2"/>
    <property type="match status" value="1"/>
</dbReference>
<accession>A0A6G5QNA5</accession>
<dbReference type="Pfam" id="PF01926">
    <property type="entry name" value="MMR_HSR1"/>
    <property type="match status" value="1"/>
</dbReference>
<evidence type="ECO:0000259" key="9">
    <source>
        <dbReference type="PROSITE" id="PS50823"/>
    </source>
</evidence>
<name>A0A6G5QNA5_CAMRE</name>
<feature type="region of interest" description="G1" evidence="7">
    <location>
        <begin position="10"/>
        <end position="17"/>
    </location>
</feature>
<dbReference type="PANTHER" id="PTHR42698:SF1">
    <property type="entry name" value="GTPASE ERA, MITOCHONDRIAL"/>
    <property type="match status" value="1"/>
</dbReference>
<keyword evidence="3 6" id="KW-0547">Nucleotide-binding</keyword>
<dbReference type="SUPFAM" id="SSF54814">
    <property type="entry name" value="Prokaryotic type KH domain (KH-domain type II)"/>
    <property type="match status" value="1"/>
</dbReference>
<comment type="subunit">
    <text evidence="6">Monomer.</text>
</comment>